<feature type="transmembrane region" description="Helical" evidence="5">
    <location>
        <begin position="167"/>
        <end position="186"/>
    </location>
</feature>
<protein>
    <submittedName>
        <fullName evidence="6">Type IV secretion system protein</fullName>
    </submittedName>
</protein>
<sequence length="366" mass="38067">MFTWVGNQFNTVLSTYVLGVVSSLMAAIAPIALACMTIWVTLYGWAVLRNEVSETLPVFMWKVFKIGLVLAFSLQSGFYISNVADSANALATGVATTFLPAATDPMTVTSPYALLDAFNDQASLLVLDLLKDAGIMRLDLVFAAVVTAFGNVIFLCIALFVVTLAKVFLTFVIAVGPLFVLCLAWRPTARFFDSWLSMVLNSVVLTWFAFFALGLSIYMGQAMVQVIQSQGGFLGPTFNVVGESLKYCVVMILMAIICFQAPSLASALTGGAAIQQGIQMIQNAMMVSGLRSASAARGAGAAGAAGGVVRAGAGLPYVAGHVTGAAAAATGRTAGTMAAGAGAAVRQGYGAVRTAAYKLAALRGRA</sequence>
<evidence type="ECO:0000256" key="4">
    <source>
        <dbReference type="ARBA" id="ARBA00023136"/>
    </source>
</evidence>
<dbReference type="GO" id="GO:0016020">
    <property type="term" value="C:membrane"/>
    <property type="evidence" value="ECO:0007669"/>
    <property type="project" value="UniProtKB-SubCell"/>
</dbReference>
<dbReference type="AlphaFoldDB" id="A0A937CTJ1"/>
<dbReference type="Pfam" id="PF04610">
    <property type="entry name" value="TrbL"/>
    <property type="match status" value="1"/>
</dbReference>
<keyword evidence="7" id="KW-1185">Reference proteome</keyword>
<feature type="transmembrane region" description="Helical" evidence="5">
    <location>
        <begin position="12"/>
        <end position="39"/>
    </location>
</feature>
<feature type="transmembrane region" description="Helical" evidence="5">
    <location>
        <begin position="244"/>
        <end position="265"/>
    </location>
</feature>
<dbReference type="GO" id="GO:0030255">
    <property type="term" value="P:protein secretion by the type IV secretion system"/>
    <property type="evidence" value="ECO:0007669"/>
    <property type="project" value="InterPro"/>
</dbReference>
<keyword evidence="2 5" id="KW-0812">Transmembrane</keyword>
<accession>A0A937CTJ1</accession>
<gene>
    <name evidence="6" type="ORF">JJ685_08240</name>
</gene>
<dbReference type="RefSeq" id="WP_201673781.1">
    <property type="nucleotide sequence ID" value="NZ_JAEQNE010000002.1"/>
</dbReference>
<keyword evidence="4 5" id="KW-0472">Membrane</keyword>
<name>A0A937CTJ1_9BURK</name>
<evidence type="ECO:0000256" key="3">
    <source>
        <dbReference type="ARBA" id="ARBA00022989"/>
    </source>
</evidence>
<comment type="subcellular location">
    <subcellularLocation>
        <location evidence="1">Membrane</location>
        <topology evidence="1">Multi-pass membrane protein</topology>
    </subcellularLocation>
</comment>
<feature type="transmembrane region" description="Helical" evidence="5">
    <location>
        <begin position="198"/>
        <end position="224"/>
    </location>
</feature>
<evidence type="ECO:0000256" key="2">
    <source>
        <dbReference type="ARBA" id="ARBA00022692"/>
    </source>
</evidence>
<evidence type="ECO:0000256" key="1">
    <source>
        <dbReference type="ARBA" id="ARBA00004141"/>
    </source>
</evidence>
<proteinExistence type="predicted"/>
<feature type="transmembrane region" description="Helical" evidence="5">
    <location>
        <begin position="140"/>
        <end position="161"/>
    </location>
</feature>
<dbReference type="EMBL" id="JAEQNE010000002">
    <property type="protein sequence ID" value="MBL0391127.1"/>
    <property type="molecule type" value="Genomic_DNA"/>
</dbReference>
<dbReference type="Proteomes" id="UP000599109">
    <property type="component" value="Unassembled WGS sequence"/>
</dbReference>
<keyword evidence="3 5" id="KW-1133">Transmembrane helix</keyword>
<evidence type="ECO:0000313" key="6">
    <source>
        <dbReference type="EMBL" id="MBL0391127.1"/>
    </source>
</evidence>
<evidence type="ECO:0000256" key="5">
    <source>
        <dbReference type="SAM" id="Phobius"/>
    </source>
</evidence>
<reference evidence="6 7" key="1">
    <citation type="journal article" date="2017" name="Int. J. Syst. Evol. Microbiol.">
        <title>Ramlibacter monticola sp. nov., isolated from forest soil.</title>
        <authorList>
            <person name="Chaudhary D.K."/>
            <person name="Kim J."/>
        </authorList>
    </citation>
    <scope>NUCLEOTIDE SEQUENCE [LARGE SCALE GENOMIC DNA]</scope>
    <source>
        <strain evidence="6 7">KACC 19175</strain>
    </source>
</reference>
<organism evidence="6 7">
    <name type="scientific">Ramlibacter monticola</name>
    <dbReference type="NCBI Taxonomy" id="1926872"/>
    <lineage>
        <taxon>Bacteria</taxon>
        <taxon>Pseudomonadati</taxon>
        <taxon>Pseudomonadota</taxon>
        <taxon>Betaproteobacteria</taxon>
        <taxon>Burkholderiales</taxon>
        <taxon>Comamonadaceae</taxon>
        <taxon>Ramlibacter</taxon>
    </lineage>
</organism>
<feature type="transmembrane region" description="Helical" evidence="5">
    <location>
        <begin position="59"/>
        <end position="80"/>
    </location>
</feature>
<evidence type="ECO:0000313" key="7">
    <source>
        <dbReference type="Proteomes" id="UP000599109"/>
    </source>
</evidence>
<dbReference type="InterPro" id="IPR007688">
    <property type="entry name" value="Conjugal_tfr_TrbL/VirB6"/>
</dbReference>
<comment type="caution">
    <text evidence="6">The sequence shown here is derived from an EMBL/GenBank/DDBJ whole genome shotgun (WGS) entry which is preliminary data.</text>
</comment>